<evidence type="ECO:0000256" key="11">
    <source>
        <dbReference type="SAM" id="MobiDB-lite"/>
    </source>
</evidence>
<feature type="compositionally biased region" description="Acidic residues" evidence="11">
    <location>
        <begin position="702"/>
        <end position="713"/>
    </location>
</feature>
<feature type="compositionally biased region" description="Basic residues" evidence="11">
    <location>
        <begin position="432"/>
        <end position="445"/>
    </location>
</feature>
<feature type="compositionally biased region" description="Polar residues" evidence="11">
    <location>
        <begin position="729"/>
        <end position="741"/>
    </location>
</feature>
<feature type="region of interest" description="Disordered" evidence="11">
    <location>
        <begin position="702"/>
        <end position="901"/>
    </location>
</feature>
<accession>A0A672TYS0</accession>
<dbReference type="Pfam" id="PF05833">
    <property type="entry name" value="NFACT_N"/>
    <property type="match status" value="1"/>
</dbReference>
<evidence type="ECO:0000256" key="7">
    <source>
        <dbReference type="ARBA" id="ARBA00062982"/>
    </source>
</evidence>
<dbReference type="GO" id="GO:0000049">
    <property type="term" value="F:tRNA binding"/>
    <property type="evidence" value="ECO:0007669"/>
    <property type="project" value="TreeGrafter"/>
</dbReference>
<comment type="subcellular location">
    <subcellularLocation>
        <location evidence="2">Cytoplasm</location>
    </subcellularLocation>
    <subcellularLocation>
        <location evidence="1">Nucleus</location>
    </subcellularLocation>
</comment>
<feature type="compositionally biased region" description="Acidic residues" evidence="11">
    <location>
        <begin position="411"/>
        <end position="428"/>
    </location>
</feature>
<dbReference type="InterPro" id="IPR008532">
    <property type="entry name" value="NFACT_RNA-bd"/>
</dbReference>
<dbReference type="Pfam" id="PF05670">
    <property type="entry name" value="NFACT-R_1"/>
    <property type="match status" value="1"/>
</dbReference>
<keyword evidence="6" id="KW-0539">Nucleus</keyword>
<feature type="compositionally biased region" description="Basic and acidic residues" evidence="11">
    <location>
        <begin position="714"/>
        <end position="725"/>
    </location>
</feature>
<name>A0A672TYS0_STRHB</name>
<dbReference type="GO" id="GO:0043023">
    <property type="term" value="F:ribosomal large subunit binding"/>
    <property type="evidence" value="ECO:0007669"/>
    <property type="project" value="TreeGrafter"/>
</dbReference>
<dbReference type="Proteomes" id="UP000472266">
    <property type="component" value="Chromosome 5"/>
</dbReference>
<feature type="compositionally biased region" description="Basic residues" evidence="11">
    <location>
        <begin position="788"/>
        <end position="799"/>
    </location>
</feature>
<proteinExistence type="inferred from homology"/>
<comment type="similarity">
    <text evidence="3">Belongs to the NEMF family.</text>
</comment>
<gene>
    <name evidence="14" type="primary">NEMF</name>
</gene>
<sequence>MEFQKLMYLLFDSLLGMRVNNVYDVDNKTYLIRLQKPDCKATLLLESGIRIHTTEFEWPKNMMPSSFAMKCRKHLKTRRLVSVNQLGIDRIVDFQFGSDEAAYHLIVELYDRGNIVLTDHEYIILNILRFRTDEADDVRFAVRERYPVDSAKAPAPLPTLERLTEIISNASKGEQLKRVLNPHLPYGATLIEHCLVETGFSGYVKIDQHMENKENVEKVLTALEKAEEYMTLTGNFSGKGYIIQKREKKPSLEPDKPAEDIYTYEEFHPFLFSQHSKCPYLEFDSFNKAADEFYSKLEGQKIDLKALQQEKQALKKLENVRRDHEHRLEALQQAQEADKMKGELIEMNLEIVDRAIQVVRSALANQIDWTEIGAIVKEAQAQGDPVASAIKELKLQTNHITMLLRNPYVLSEEEEEEEDADLEKEETEEPKGKKKKNKNKQLKKPQKNKPLLVDVDLSLSAYANAKKYYDHKRHAAKKTQKTVEAAEKAFKSAEKKTKQTLREVQTVTTIQKARKVYWFEKFLWFISSENYLVIAGRDQQQNELIVKRYLKPGAGLSALFLSEPIPPRTLMEAGTMALCYSAAWDARVVTSAWWVSHNQVSKTAPTGEYLTTGSFMIRGKKNFLPPSYLMMGFSFLFKVDESCVWRHREERKIKVQDEDLETVSSSASELVSEDVELLGMVAVMGVLCTADRRDCLGFGIEFPDEGESEDEVEHPESKSEVKEEEVNYPDTTIDLSHLQSQREMKKKKQQNNTENLEPPEEKQKEMETQPVPIPNTNKGVPAPQPVKRGQKSKMKKMKEKYKDQDEEDRELIMKLLGSAGSNKEEKGKKGKKGKTKEEPAKKQQQNPKAVRHGARGGKESLPAGVVLHESQDPALEEQQDEKEEQDQDQPGVEVNALLDSLTGQPHPEDILLFAVPICAPYTAMTNYKYKVKLTPGTQKKGKAAKIALHNFMQSKEASAREKDLFRSVKDTDLSRNIPGKVKVSAPHLLNKKKK</sequence>
<feature type="coiled-coil region" evidence="10">
    <location>
        <begin position="476"/>
        <end position="503"/>
    </location>
</feature>
<reference evidence="14" key="3">
    <citation type="submission" date="2025-09" db="UniProtKB">
        <authorList>
            <consortium name="Ensembl"/>
        </authorList>
    </citation>
    <scope>IDENTIFICATION</scope>
</reference>
<evidence type="ECO:0000256" key="4">
    <source>
        <dbReference type="ARBA" id="ARBA00022490"/>
    </source>
</evidence>
<dbReference type="GO" id="GO:0005737">
    <property type="term" value="C:cytoplasm"/>
    <property type="evidence" value="ECO:0007669"/>
    <property type="project" value="UniProtKB-SubCell"/>
</dbReference>
<evidence type="ECO:0000256" key="1">
    <source>
        <dbReference type="ARBA" id="ARBA00004123"/>
    </source>
</evidence>
<dbReference type="PANTHER" id="PTHR15239">
    <property type="entry name" value="NUCLEAR EXPORT MEDIATOR FACTOR NEMF"/>
    <property type="match status" value="1"/>
</dbReference>
<protein>
    <recommendedName>
        <fullName evidence="8">Ribosome quality control complex subunit NEMF</fullName>
    </recommendedName>
    <alternativeName>
        <fullName evidence="9">Nuclear export mediator factor</fullName>
    </alternativeName>
</protein>
<dbReference type="AlphaFoldDB" id="A0A672TYS0"/>
<evidence type="ECO:0000256" key="2">
    <source>
        <dbReference type="ARBA" id="ARBA00004496"/>
    </source>
</evidence>
<dbReference type="GO" id="GO:0140708">
    <property type="term" value="P:CAT tailing"/>
    <property type="evidence" value="ECO:0007669"/>
    <property type="project" value="UniProtKB-ARBA"/>
</dbReference>
<dbReference type="Pfam" id="PF11923">
    <property type="entry name" value="NFACT-C"/>
    <property type="match status" value="1"/>
</dbReference>
<evidence type="ECO:0000256" key="10">
    <source>
        <dbReference type="SAM" id="Coils"/>
    </source>
</evidence>
<reference evidence="14 15" key="1">
    <citation type="submission" date="2019-11" db="EMBL/GenBank/DDBJ databases">
        <title>Strigops habroptila (kakapo) genome, bStrHab1, primary haplotype, v2.</title>
        <authorList>
            <person name="Jarvis E.D."/>
            <person name="Howard J."/>
            <person name="Rhie A."/>
            <person name="Phillippy A."/>
            <person name="Korlach J."/>
            <person name="Digby A."/>
            <person name="Iorns D."/>
            <person name="Eason D."/>
            <person name="Robertson B."/>
            <person name="Raemaekers T."/>
            <person name="Howe K."/>
            <person name="Lewin H."/>
            <person name="Damas J."/>
            <person name="Hastie A."/>
            <person name="Tracey A."/>
            <person name="Chow W."/>
            <person name="Fedrigo O."/>
        </authorList>
    </citation>
    <scope>NUCLEOTIDE SEQUENCE [LARGE SCALE GENOMIC DNA]</scope>
</reference>
<dbReference type="InterPro" id="IPR021846">
    <property type="entry name" value="NFACT-C"/>
</dbReference>
<feature type="coiled-coil region" evidence="10">
    <location>
        <begin position="290"/>
        <end position="337"/>
    </location>
</feature>
<keyword evidence="5 10" id="KW-0175">Coiled coil</keyword>
<feature type="compositionally biased region" description="Acidic residues" evidence="11">
    <location>
        <begin position="874"/>
        <end position="887"/>
    </location>
</feature>
<feature type="region of interest" description="Disordered" evidence="11">
    <location>
        <begin position="410"/>
        <end position="445"/>
    </location>
</feature>
<feature type="domain" description="NFACT protein C-terminal" evidence="13">
    <location>
        <begin position="895"/>
        <end position="984"/>
    </location>
</feature>
<dbReference type="GO" id="GO:1990112">
    <property type="term" value="C:RQC complex"/>
    <property type="evidence" value="ECO:0007669"/>
    <property type="project" value="TreeGrafter"/>
</dbReference>
<dbReference type="Ensembl" id="ENSSHBT00005009186.1">
    <property type="protein sequence ID" value="ENSSHBP00005007640.1"/>
    <property type="gene ID" value="ENSSHBG00005005239.1"/>
</dbReference>
<comment type="subunit">
    <text evidence="7">Component of the ribosome quality control complex (RQC), composed of the E3 ubiquitin ligase LTN1, TCF25 and NEMF associated with the 60S ribosomal subunit. The complex probably also contains VCP/p97 and its ubiquitin-binding cofactors. Interacts (via its N-terminus) with XPO1.</text>
</comment>
<evidence type="ECO:0000256" key="9">
    <source>
        <dbReference type="ARBA" id="ARBA00076869"/>
    </source>
</evidence>
<evidence type="ECO:0000259" key="13">
    <source>
        <dbReference type="Pfam" id="PF11923"/>
    </source>
</evidence>
<feature type="domain" description="NFACT RNA-binding" evidence="12">
    <location>
        <begin position="521"/>
        <end position="619"/>
    </location>
</feature>
<dbReference type="GeneTree" id="ENSGT00390000018516"/>
<evidence type="ECO:0000256" key="8">
    <source>
        <dbReference type="ARBA" id="ARBA00071447"/>
    </source>
</evidence>
<evidence type="ECO:0000313" key="14">
    <source>
        <dbReference type="Ensembl" id="ENSSHBP00005007640.1"/>
    </source>
</evidence>
<organism evidence="14 15">
    <name type="scientific">Strigops habroptila</name>
    <name type="common">Kakapo</name>
    <dbReference type="NCBI Taxonomy" id="2489341"/>
    <lineage>
        <taxon>Eukaryota</taxon>
        <taxon>Metazoa</taxon>
        <taxon>Chordata</taxon>
        <taxon>Craniata</taxon>
        <taxon>Vertebrata</taxon>
        <taxon>Euteleostomi</taxon>
        <taxon>Archelosauria</taxon>
        <taxon>Archosauria</taxon>
        <taxon>Dinosauria</taxon>
        <taxon>Saurischia</taxon>
        <taxon>Theropoda</taxon>
        <taxon>Coelurosauria</taxon>
        <taxon>Aves</taxon>
        <taxon>Neognathae</taxon>
        <taxon>Neoaves</taxon>
        <taxon>Telluraves</taxon>
        <taxon>Australaves</taxon>
        <taxon>Psittaciformes</taxon>
        <taxon>Psittacidae</taxon>
        <taxon>Strigops</taxon>
    </lineage>
</organism>
<evidence type="ECO:0000259" key="12">
    <source>
        <dbReference type="Pfam" id="PF05670"/>
    </source>
</evidence>
<dbReference type="Gene3D" id="2.30.310.10">
    <property type="entry name" value="ibrinogen binding protein from staphylococcus aureus domain"/>
    <property type="match status" value="1"/>
</dbReference>
<dbReference type="InterPro" id="IPR051608">
    <property type="entry name" value="RQC_Subunit_NEMF"/>
</dbReference>
<evidence type="ECO:0000256" key="6">
    <source>
        <dbReference type="ARBA" id="ARBA00023242"/>
    </source>
</evidence>
<evidence type="ECO:0000256" key="3">
    <source>
        <dbReference type="ARBA" id="ARBA00008318"/>
    </source>
</evidence>
<dbReference type="GO" id="GO:0005634">
    <property type="term" value="C:nucleus"/>
    <property type="evidence" value="ECO:0007669"/>
    <property type="project" value="UniProtKB-SubCell"/>
</dbReference>
<reference evidence="14" key="2">
    <citation type="submission" date="2025-08" db="UniProtKB">
        <authorList>
            <consortium name="Ensembl"/>
        </authorList>
    </citation>
    <scope>IDENTIFICATION</scope>
</reference>
<keyword evidence="4" id="KW-0963">Cytoplasm</keyword>
<evidence type="ECO:0000313" key="15">
    <source>
        <dbReference type="Proteomes" id="UP000472266"/>
    </source>
</evidence>
<dbReference type="FunFam" id="2.30.310.10:FF:000001">
    <property type="entry name" value="Nuclear export mediator factor Nemf"/>
    <property type="match status" value="1"/>
</dbReference>
<evidence type="ECO:0000256" key="5">
    <source>
        <dbReference type="ARBA" id="ARBA00023054"/>
    </source>
</evidence>
<dbReference type="PANTHER" id="PTHR15239:SF6">
    <property type="entry name" value="RIBOSOME QUALITY CONTROL COMPLEX SUBUNIT NEMF"/>
    <property type="match status" value="1"/>
</dbReference>
<keyword evidence="15" id="KW-1185">Reference proteome</keyword>